<dbReference type="SUPFAM" id="SSF117281">
    <property type="entry name" value="Kelch motif"/>
    <property type="match status" value="2"/>
</dbReference>
<dbReference type="PROSITE" id="PS51257">
    <property type="entry name" value="PROKAR_LIPOPROTEIN"/>
    <property type="match status" value="1"/>
</dbReference>
<dbReference type="PANTHER" id="PTHR45632">
    <property type="entry name" value="LD33804P"/>
    <property type="match status" value="1"/>
</dbReference>
<accession>A0A1I7E464</accession>
<dbReference type="PANTHER" id="PTHR45632:SF3">
    <property type="entry name" value="KELCH-LIKE PROTEIN 32"/>
    <property type="match status" value="1"/>
</dbReference>
<evidence type="ECO:0000256" key="2">
    <source>
        <dbReference type="ARBA" id="ARBA00022737"/>
    </source>
</evidence>
<evidence type="ECO:0000256" key="1">
    <source>
        <dbReference type="ARBA" id="ARBA00022441"/>
    </source>
</evidence>
<dbReference type="RefSeq" id="WP_091697985.1">
    <property type="nucleotide sequence ID" value="NZ_FPBF01000010.1"/>
</dbReference>
<dbReference type="Gene3D" id="2.120.10.80">
    <property type="entry name" value="Kelch-type beta propeller"/>
    <property type="match status" value="2"/>
</dbReference>
<evidence type="ECO:0000313" key="4">
    <source>
        <dbReference type="EMBL" id="SFU18695.1"/>
    </source>
</evidence>
<dbReference type="STRING" id="305507.SAMN04489724_0010"/>
<protein>
    <submittedName>
        <fullName evidence="4">Kelch motif-containing protein</fullName>
    </submittedName>
</protein>
<gene>
    <name evidence="4" type="ORF">SAMN04489724_0010</name>
</gene>
<dbReference type="AlphaFoldDB" id="A0A1I7E464"/>
<dbReference type="OrthoDB" id="103335at2"/>
<proteinExistence type="predicted"/>
<dbReference type="Pfam" id="PF24681">
    <property type="entry name" value="Kelch_KLHDC2_KLHL20_DRC7"/>
    <property type="match status" value="1"/>
</dbReference>
<feature type="signal peptide" evidence="3">
    <location>
        <begin position="1"/>
        <end position="27"/>
    </location>
</feature>
<keyword evidence="1" id="KW-0880">Kelch repeat</keyword>
<evidence type="ECO:0000256" key="3">
    <source>
        <dbReference type="SAM" id="SignalP"/>
    </source>
</evidence>
<keyword evidence="5" id="KW-1185">Reference proteome</keyword>
<organism evidence="4 5">
    <name type="scientific">Algoriphagus locisalis</name>
    <dbReference type="NCBI Taxonomy" id="305507"/>
    <lineage>
        <taxon>Bacteria</taxon>
        <taxon>Pseudomonadati</taxon>
        <taxon>Bacteroidota</taxon>
        <taxon>Cytophagia</taxon>
        <taxon>Cytophagales</taxon>
        <taxon>Cyclobacteriaceae</taxon>
        <taxon>Algoriphagus</taxon>
    </lineage>
</organism>
<name>A0A1I7E464_9BACT</name>
<dbReference type="Proteomes" id="UP000199673">
    <property type="component" value="Unassembled WGS sequence"/>
</dbReference>
<dbReference type="InterPro" id="IPR015915">
    <property type="entry name" value="Kelch-typ_b-propeller"/>
</dbReference>
<keyword evidence="2" id="KW-0677">Repeat</keyword>
<sequence>MKKVNQLLSTLAALVMLGLFFSCQESEDTTTEGNWVRRSYFDGSNRSNSSSFTVGSRHFVVGGYTGDDYMRDLWEYDASADAWTRRADFPGTARSNAVAFAIDSKGYYGTGYDGRNKLGDFWSYDPNSDTWTEEAAFPGTERYSALGFALNGKGYIGTGFDGSEQKDFWQYDPNTKTWNSFISMGGAKRSGAFVFVINDVAYIGGGINNGIYEFDFWALDGTTESWSQKEDLDEDDNYTIVRSEAVGFSIGPMGYLATGSQGSLVSATWEYDPVLDDWEDKTDFEGTARSGASVFSDGDRAFVLLGKSSSLRFDDIWEFLPFEESDEDD</sequence>
<evidence type="ECO:0000313" key="5">
    <source>
        <dbReference type="Proteomes" id="UP000199673"/>
    </source>
</evidence>
<reference evidence="5" key="1">
    <citation type="submission" date="2016-10" db="EMBL/GenBank/DDBJ databases">
        <authorList>
            <person name="Varghese N."/>
            <person name="Submissions S."/>
        </authorList>
    </citation>
    <scope>NUCLEOTIDE SEQUENCE [LARGE SCALE GENOMIC DNA]</scope>
    <source>
        <strain evidence="5">DSM 23445</strain>
    </source>
</reference>
<feature type="chain" id="PRO_5011596211" evidence="3">
    <location>
        <begin position="28"/>
        <end position="329"/>
    </location>
</feature>
<keyword evidence="3" id="KW-0732">Signal</keyword>
<dbReference type="EMBL" id="FPBF01000010">
    <property type="protein sequence ID" value="SFU18695.1"/>
    <property type="molecule type" value="Genomic_DNA"/>
</dbReference>